<evidence type="ECO:0008006" key="3">
    <source>
        <dbReference type="Google" id="ProtNLM"/>
    </source>
</evidence>
<name>A0ABV2TDF8_9BACT</name>
<protein>
    <recommendedName>
        <fullName evidence="3">PRTRC genetic system protein C</fullName>
    </recommendedName>
</protein>
<comment type="caution">
    <text evidence="1">The sequence shown here is derived from an EMBL/GenBank/DDBJ whole genome shotgun (WGS) entry which is preliminary data.</text>
</comment>
<sequence length="92" mass="10657">MRNISATLNLDGVPTKVVVRKKPRERRFEVVVNGQLSQYGISDEDEELIFLEGSALLPTVFLHIQRIIAQYFPKTRAIDKLNHDSYSNYDDY</sequence>
<accession>A0ABV2TDF8</accession>
<proteinExistence type="predicted"/>
<reference evidence="1 2" key="1">
    <citation type="submission" date="2024-06" db="EMBL/GenBank/DDBJ databases">
        <title>Chitinophaga defluvii sp. nov., isolated from municipal sewage.</title>
        <authorList>
            <person name="Zhang L."/>
        </authorList>
    </citation>
    <scope>NUCLEOTIDE SEQUENCE [LARGE SCALE GENOMIC DNA]</scope>
    <source>
        <strain evidence="1 2">H8</strain>
    </source>
</reference>
<gene>
    <name evidence="1" type="ORF">ABR189_25045</name>
</gene>
<evidence type="ECO:0000313" key="2">
    <source>
        <dbReference type="Proteomes" id="UP001549749"/>
    </source>
</evidence>
<dbReference type="EMBL" id="JBEXAC010000002">
    <property type="protein sequence ID" value="MET7000675.1"/>
    <property type="molecule type" value="Genomic_DNA"/>
</dbReference>
<keyword evidence="2" id="KW-1185">Reference proteome</keyword>
<organism evidence="1 2">
    <name type="scientific">Chitinophaga defluvii</name>
    <dbReference type="NCBI Taxonomy" id="3163343"/>
    <lineage>
        <taxon>Bacteria</taxon>
        <taxon>Pseudomonadati</taxon>
        <taxon>Bacteroidota</taxon>
        <taxon>Chitinophagia</taxon>
        <taxon>Chitinophagales</taxon>
        <taxon>Chitinophagaceae</taxon>
        <taxon>Chitinophaga</taxon>
    </lineage>
</organism>
<dbReference type="RefSeq" id="WP_354663229.1">
    <property type="nucleotide sequence ID" value="NZ_JBEXAC010000002.1"/>
</dbReference>
<dbReference type="Proteomes" id="UP001549749">
    <property type="component" value="Unassembled WGS sequence"/>
</dbReference>
<evidence type="ECO:0000313" key="1">
    <source>
        <dbReference type="EMBL" id="MET7000675.1"/>
    </source>
</evidence>